<accession>A0A1X1Y196</accession>
<gene>
    <name evidence="1" type="ORF">AWC14_02395</name>
</gene>
<organism evidence="1 2">
    <name type="scientific">Mycobacterium kyorinense</name>
    <dbReference type="NCBI Taxonomy" id="487514"/>
    <lineage>
        <taxon>Bacteria</taxon>
        <taxon>Bacillati</taxon>
        <taxon>Actinomycetota</taxon>
        <taxon>Actinomycetes</taxon>
        <taxon>Mycobacteriales</taxon>
        <taxon>Mycobacteriaceae</taxon>
        <taxon>Mycobacterium</taxon>
    </lineage>
</organism>
<keyword evidence="2" id="KW-1185">Reference proteome</keyword>
<dbReference type="Proteomes" id="UP000193487">
    <property type="component" value="Unassembled WGS sequence"/>
</dbReference>
<sequence length="99" mass="10530">MSTHTTTVVLQCEPASSATLVTAVRNGGSSVVLGTPATCTTDADRVALAREYGFPTRAQREYAKQLSLDFFPQSSGAASSPCWTVTFDMADYFAALNEL</sequence>
<dbReference type="RefSeq" id="WP_084024857.1">
    <property type="nucleotide sequence ID" value="NZ_LQPE01000097.1"/>
</dbReference>
<proteinExistence type="predicted"/>
<reference evidence="1 2" key="1">
    <citation type="submission" date="2016-01" db="EMBL/GenBank/DDBJ databases">
        <title>The new phylogeny of the genus Mycobacterium.</title>
        <authorList>
            <person name="Tarcisio F."/>
            <person name="Conor M."/>
            <person name="Antonella G."/>
            <person name="Elisabetta G."/>
            <person name="Giulia F.S."/>
            <person name="Sara T."/>
            <person name="Anna F."/>
            <person name="Clotilde B."/>
            <person name="Roberto B."/>
            <person name="Veronica D.S."/>
            <person name="Fabio R."/>
            <person name="Monica P."/>
            <person name="Olivier J."/>
            <person name="Enrico T."/>
            <person name="Nicola S."/>
        </authorList>
    </citation>
    <scope>NUCLEOTIDE SEQUENCE [LARGE SCALE GENOMIC DNA]</scope>
    <source>
        <strain evidence="1 2">DSM 45166</strain>
    </source>
</reference>
<comment type="caution">
    <text evidence="1">The sequence shown here is derived from an EMBL/GenBank/DDBJ whole genome shotgun (WGS) entry which is preliminary data.</text>
</comment>
<protein>
    <submittedName>
        <fullName evidence="1">Uncharacterized protein</fullName>
    </submittedName>
</protein>
<evidence type="ECO:0000313" key="2">
    <source>
        <dbReference type="Proteomes" id="UP000193487"/>
    </source>
</evidence>
<dbReference type="EMBL" id="LQPE01000097">
    <property type="protein sequence ID" value="ORW04865.1"/>
    <property type="molecule type" value="Genomic_DNA"/>
</dbReference>
<evidence type="ECO:0000313" key="1">
    <source>
        <dbReference type="EMBL" id="ORW04865.1"/>
    </source>
</evidence>
<dbReference type="AlphaFoldDB" id="A0A1X1Y196"/>
<dbReference type="OrthoDB" id="4762473at2"/>
<name>A0A1X1Y196_9MYCO</name>